<keyword evidence="2" id="KW-0456">Lyase</keyword>
<dbReference type="PANTHER" id="PTHR12110">
    <property type="entry name" value="HYDROXYPYRUVATE ISOMERASE"/>
    <property type="match status" value="1"/>
</dbReference>
<accession>A0A9X4KG64</accession>
<dbReference type="EMBL" id="JAPDHZ010000002">
    <property type="protein sequence ID" value="MDG0791131.1"/>
    <property type="molecule type" value="Genomic_DNA"/>
</dbReference>
<evidence type="ECO:0000313" key="3">
    <source>
        <dbReference type="Proteomes" id="UP001153387"/>
    </source>
</evidence>
<dbReference type="AlphaFoldDB" id="A0A9X4KG64"/>
<organism evidence="2 3">
    <name type="scientific">Cohnella ginsengisoli</name>
    <dbReference type="NCBI Taxonomy" id="425004"/>
    <lineage>
        <taxon>Bacteria</taxon>
        <taxon>Bacillati</taxon>
        <taxon>Bacillota</taxon>
        <taxon>Bacilli</taxon>
        <taxon>Bacillales</taxon>
        <taxon>Paenibacillaceae</taxon>
        <taxon>Cohnella</taxon>
    </lineage>
</organism>
<dbReference type="InterPro" id="IPR013022">
    <property type="entry name" value="Xyl_isomerase-like_TIM-brl"/>
</dbReference>
<keyword evidence="3" id="KW-1185">Reference proteome</keyword>
<evidence type="ECO:0000313" key="2">
    <source>
        <dbReference type="EMBL" id="MDG0791131.1"/>
    </source>
</evidence>
<dbReference type="InterPro" id="IPR030823">
    <property type="entry name" value="IolE/MocC"/>
</dbReference>
<reference evidence="2 3" key="1">
    <citation type="submission" date="2022-10" db="EMBL/GenBank/DDBJ databases">
        <title>Comparative genomic analysis of Cohnella hashimotonis sp. nov., isolated from the International Space Station.</title>
        <authorList>
            <person name="Simpson A."/>
            <person name="Venkateswaran K."/>
        </authorList>
    </citation>
    <scope>NUCLEOTIDE SEQUENCE [LARGE SCALE GENOMIC DNA]</scope>
    <source>
        <strain evidence="2 3">DSM 18997</strain>
    </source>
</reference>
<name>A0A9X4KG64_9BACL</name>
<dbReference type="Pfam" id="PF01261">
    <property type="entry name" value="AP_endonuc_2"/>
    <property type="match status" value="1"/>
</dbReference>
<dbReference type="EC" id="4.2.1.44" evidence="2"/>
<comment type="caution">
    <text evidence="2">The sequence shown here is derived from an EMBL/GenBank/DDBJ whole genome shotgun (WGS) entry which is preliminary data.</text>
</comment>
<sequence>MADRPFKLGIHPINWVGEDVAEHGADTTFETIADDIASLGLTGTEMGRKFPKDPAVLKRELDARGIRLVSQWKSVLFSDPAYLERELEDYRRHAAFLAEFGSTVISTAEVGGSLHFDPRRTPAEKTVLRLDEAGWDSLAKGLNAAGEIARSFGMKLAYHHHGGTVVEQPEEIDELLRRTDPALVHLLYDTGHAFYGGSDPLALLRKHYDRVAYIHLKDIRPKVLAEARTEGVDFVTCIRKGVFTVPGDGCIDFEPIVRELLARGYDGWAMLEGEQDPALHQPREYAHRAIVYLDAILDRVQGTADTREA</sequence>
<gene>
    <name evidence="2" type="primary">iolE</name>
    <name evidence="2" type="ORF">OMP38_09795</name>
</gene>
<dbReference type="Proteomes" id="UP001153387">
    <property type="component" value="Unassembled WGS sequence"/>
</dbReference>
<evidence type="ECO:0000259" key="1">
    <source>
        <dbReference type="Pfam" id="PF01261"/>
    </source>
</evidence>
<dbReference type="InterPro" id="IPR036237">
    <property type="entry name" value="Xyl_isomerase-like_sf"/>
</dbReference>
<dbReference type="GO" id="GO:0050114">
    <property type="term" value="F:myo-inosose-2 dehydratase activity"/>
    <property type="evidence" value="ECO:0007669"/>
    <property type="project" value="UniProtKB-EC"/>
</dbReference>
<protein>
    <submittedName>
        <fullName evidence="2">Myo-inosose-2 dehydratase</fullName>
        <ecNumber evidence="2">4.2.1.44</ecNumber>
    </submittedName>
</protein>
<dbReference type="NCBIfam" id="TIGR04379">
    <property type="entry name" value="myo_inos_iolE"/>
    <property type="match status" value="1"/>
</dbReference>
<feature type="domain" description="Xylose isomerase-like TIM barrel" evidence="1">
    <location>
        <begin position="34"/>
        <end position="284"/>
    </location>
</feature>
<dbReference type="RefSeq" id="WP_277564904.1">
    <property type="nucleotide sequence ID" value="NZ_JAPDHZ010000002.1"/>
</dbReference>
<dbReference type="InterPro" id="IPR050312">
    <property type="entry name" value="IolE/XylAMocC-like"/>
</dbReference>
<proteinExistence type="predicted"/>
<dbReference type="Gene3D" id="3.20.20.150">
    <property type="entry name" value="Divalent-metal-dependent TIM barrel enzymes"/>
    <property type="match status" value="1"/>
</dbReference>
<dbReference type="SUPFAM" id="SSF51658">
    <property type="entry name" value="Xylose isomerase-like"/>
    <property type="match status" value="1"/>
</dbReference>
<dbReference type="PANTHER" id="PTHR12110:SF41">
    <property type="entry name" value="INOSOSE DEHYDRATASE"/>
    <property type="match status" value="1"/>
</dbReference>